<accession>A0A7S3SRP6</accession>
<feature type="compositionally biased region" description="Pro residues" evidence="1">
    <location>
        <begin position="1"/>
        <end position="17"/>
    </location>
</feature>
<name>A0A7S3SRP6_EMIHU</name>
<proteinExistence type="predicted"/>
<dbReference type="EMBL" id="HBIR01032721">
    <property type="protein sequence ID" value="CAE0562519.1"/>
    <property type="molecule type" value="Transcribed_RNA"/>
</dbReference>
<reference evidence="2" key="1">
    <citation type="submission" date="2021-01" db="EMBL/GenBank/DDBJ databases">
        <authorList>
            <person name="Corre E."/>
            <person name="Pelletier E."/>
            <person name="Niang G."/>
            <person name="Scheremetjew M."/>
            <person name="Finn R."/>
            <person name="Kale V."/>
            <person name="Holt S."/>
            <person name="Cochrane G."/>
            <person name="Meng A."/>
            <person name="Brown T."/>
            <person name="Cohen L."/>
        </authorList>
    </citation>
    <scope>NUCLEOTIDE SEQUENCE</scope>
    <source>
        <strain evidence="2">379</strain>
    </source>
</reference>
<dbReference type="AlphaFoldDB" id="A0A7S3SRP6"/>
<evidence type="ECO:0000256" key="1">
    <source>
        <dbReference type="SAM" id="MobiDB-lite"/>
    </source>
</evidence>
<evidence type="ECO:0000313" key="2">
    <source>
        <dbReference type="EMBL" id="CAE0562519.1"/>
    </source>
</evidence>
<organism evidence="2">
    <name type="scientific">Emiliania huxleyi</name>
    <name type="common">Coccolithophore</name>
    <name type="synonym">Pontosphaera huxleyi</name>
    <dbReference type="NCBI Taxonomy" id="2903"/>
    <lineage>
        <taxon>Eukaryota</taxon>
        <taxon>Haptista</taxon>
        <taxon>Haptophyta</taxon>
        <taxon>Prymnesiophyceae</taxon>
        <taxon>Isochrysidales</taxon>
        <taxon>Noelaerhabdaceae</taxon>
        <taxon>Emiliania</taxon>
    </lineage>
</organism>
<protein>
    <submittedName>
        <fullName evidence="2">Uncharacterized protein</fullName>
    </submittedName>
</protein>
<sequence>MCTPAPRPTPRTCPPSPLSRRRANRLSGKTHTIAAGGGPWRPSTGDRPSSAPLVTQQRLSRRPHVHPAPLTALCLASPLHPLSTLIYTLISPPRLLLSVEDEFAGARRSAMFALAAGLCLASLLTTSRSVTRHSDTPPTPHL</sequence>
<feature type="region of interest" description="Disordered" evidence="1">
    <location>
        <begin position="1"/>
        <end position="63"/>
    </location>
</feature>
<gene>
    <name evidence="2" type="ORF">EHUX00137_LOCUS25441</name>
</gene>